<gene>
    <name evidence="2" type="ORF">LOSG293_130220</name>
</gene>
<feature type="domain" description="Core" evidence="1">
    <location>
        <begin position="3"/>
        <end position="114"/>
    </location>
</feature>
<dbReference type="OrthoDB" id="2361502at2"/>
<evidence type="ECO:0000313" key="2">
    <source>
        <dbReference type="EMBL" id="GAK47833.1"/>
    </source>
</evidence>
<dbReference type="Gene3D" id="2.60.300.12">
    <property type="entry name" value="HesB-like domain"/>
    <property type="match status" value="1"/>
</dbReference>
<dbReference type="AlphaFoldDB" id="A0A081BIG5"/>
<dbReference type="STRING" id="1291743.LOSG293_130220"/>
<dbReference type="SUPFAM" id="SSF89360">
    <property type="entry name" value="HesB-like domain"/>
    <property type="match status" value="1"/>
</dbReference>
<dbReference type="InterPro" id="IPR035903">
    <property type="entry name" value="HesB-like_dom_sf"/>
</dbReference>
<name>A0A081BIG5_9LACO</name>
<sequence length="123" mass="13340">MIEFKMSADVVERLKRHSADQKNIVLDFDDGVGPYSAVGGCALDGGFKLLLVANEISGDDYEPLLDSPLGQVWVKKYSLGYFENEGPKLALNSNGMVQFSNNSGLVEANLEIVDDPAETEGIK</sequence>
<dbReference type="eggNOG" id="COG4918">
    <property type="taxonomic scope" value="Bacteria"/>
</dbReference>
<evidence type="ECO:0000313" key="3">
    <source>
        <dbReference type="Proteomes" id="UP000028700"/>
    </source>
</evidence>
<dbReference type="Proteomes" id="UP000028700">
    <property type="component" value="Unassembled WGS sequence"/>
</dbReference>
<evidence type="ECO:0000259" key="1">
    <source>
        <dbReference type="Pfam" id="PF01521"/>
    </source>
</evidence>
<keyword evidence="3" id="KW-1185">Reference proteome</keyword>
<organism evidence="2 3">
    <name type="scientific">Secundilactobacillus oryzae JCM 18671</name>
    <dbReference type="NCBI Taxonomy" id="1291743"/>
    <lineage>
        <taxon>Bacteria</taxon>
        <taxon>Bacillati</taxon>
        <taxon>Bacillota</taxon>
        <taxon>Bacilli</taxon>
        <taxon>Lactobacillales</taxon>
        <taxon>Lactobacillaceae</taxon>
        <taxon>Secundilactobacillus</taxon>
    </lineage>
</organism>
<proteinExistence type="predicted"/>
<dbReference type="Pfam" id="PF01521">
    <property type="entry name" value="Fe-S_biosyn"/>
    <property type="match status" value="1"/>
</dbReference>
<dbReference type="RefSeq" id="WP_051907219.1">
    <property type="nucleotide sequence ID" value="NZ_BBJM01000013.1"/>
</dbReference>
<protein>
    <recommendedName>
        <fullName evidence="1">Core domain-containing protein</fullName>
    </recommendedName>
</protein>
<dbReference type="EMBL" id="BBJM01000013">
    <property type="protein sequence ID" value="GAK47833.1"/>
    <property type="molecule type" value="Genomic_DNA"/>
</dbReference>
<reference evidence="2" key="1">
    <citation type="journal article" date="2014" name="Genome Announc.">
        <title>Draft Genome Sequence of Lactobacillus oryzae Strain SG293T.</title>
        <authorList>
            <person name="Tanizawa Y."/>
            <person name="Fujisawa T."/>
            <person name="Mochizuki T."/>
            <person name="Kaminuma E."/>
            <person name="Nakamura Y."/>
            <person name="Tohno M."/>
        </authorList>
    </citation>
    <scope>NUCLEOTIDE SEQUENCE [LARGE SCALE GENOMIC DNA]</scope>
    <source>
        <strain evidence="2">SG293</strain>
    </source>
</reference>
<dbReference type="InterPro" id="IPR000361">
    <property type="entry name" value="ATAP_core_dom"/>
</dbReference>
<comment type="caution">
    <text evidence="2">The sequence shown here is derived from an EMBL/GenBank/DDBJ whole genome shotgun (WGS) entry which is preliminary data.</text>
</comment>
<accession>A0A081BIG5</accession>